<sequence>MQDKREGMDLPQAIFSLIFIIIMIFSSLWIMRPFFLGFAWASMVVIATWPIFLKLQILLWGNRACAVLTMIIILLLIFIIPIVCIVNSLIDNSTSVISWLNSDNLKFPDLYWLQEIPVIGSKLFSSYQKLLNEGGSELITKVQPYMGKTTEFFVIQAGHFGRFIIHLVFMLVFSSLLYWNGERMRNVIRHFAVRLGSHSGDSVVSLAGQAIRAVALGVVVTALVQGILGGIGLAISGIPYSSLLMMLIIVFCLVQLGPLPVLIPAIMWLYWNGNTTWGTVLLIWSCIVCVLDHILRPVLIRIGADLPTVLILSGVIGGLIAFGMIGLFIGPVVLVISYRLISSWMDEIPAPSSLSKDSIEQFLLKDKIKKND</sequence>
<keyword evidence="5 8" id="KW-0812">Transmembrane</keyword>
<evidence type="ECO:0000256" key="8">
    <source>
        <dbReference type="SAM" id="Phobius"/>
    </source>
</evidence>
<keyword evidence="7 8" id="KW-0472">Membrane</keyword>
<reference evidence="9 10" key="1">
    <citation type="submission" date="2018-10" db="EMBL/GenBank/DDBJ databases">
        <title>Comparative functional genomics of the obligate endosymbiont Buchnera aphidicola.</title>
        <authorList>
            <person name="Chong R.A."/>
        </authorList>
    </citation>
    <scope>NUCLEOTIDE SEQUENCE [LARGE SCALE GENOMIC DNA]</scope>
    <source>
        <strain evidence="9 10">Mrh</strain>
    </source>
</reference>
<evidence type="ECO:0000256" key="7">
    <source>
        <dbReference type="ARBA" id="ARBA00023136"/>
    </source>
</evidence>
<evidence type="ECO:0000256" key="3">
    <source>
        <dbReference type="ARBA" id="ARBA00022448"/>
    </source>
</evidence>
<feature type="transmembrane region" description="Helical" evidence="8">
    <location>
        <begin position="277"/>
        <end position="295"/>
    </location>
</feature>
<feature type="transmembrane region" description="Helical" evidence="8">
    <location>
        <begin position="37"/>
        <end position="55"/>
    </location>
</feature>
<keyword evidence="3" id="KW-0813">Transport</keyword>
<evidence type="ECO:0000256" key="5">
    <source>
        <dbReference type="ARBA" id="ARBA00022692"/>
    </source>
</evidence>
<dbReference type="OrthoDB" id="5298283at2"/>
<evidence type="ECO:0000256" key="4">
    <source>
        <dbReference type="ARBA" id="ARBA00022475"/>
    </source>
</evidence>
<feature type="transmembrane region" description="Helical" evidence="8">
    <location>
        <begin position="214"/>
        <end position="238"/>
    </location>
</feature>
<name>A0A4D6Y3C8_BUCMH</name>
<feature type="transmembrane region" description="Helical" evidence="8">
    <location>
        <begin position="12"/>
        <end position="31"/>
    </location>
</feature>
<organism evidence="9 10">
    <name type="scientific">Buchnera aphidicola subsp. Melaphis rhois</name>
    <dbReference type="NCBI Taxonomy" id="118103"/>
    <lineage>
        <taxon>Bacteria</taxon>
        <taxon>Pseudomonadati</taxon>
        <taxon>Pseudomonadota</taxon>
        <taxon>Gammaproteobacteria</taxon>
        <taxon>Enterobacterales</taxon>
        <taxon>Erwiniaceae</taxon>
        <taxon>Buchnera</taxon>
    </lineage>
</organism>
<feature type="transmembrane region" description="Helical" evidence="8">
    <location>
        <begin position="315"/>
        <end position="336"/>
    </location>
</feature>
<dbReference type="EMBL" id="CP033004">
    <property type="protein sequence ID" value="QCI23153.1"/>
    <property type="molecule type" value="Genomic_DNA"/>
</dbReference>
<accession>A0A4D6Y3C8</accession>
<proteinExistence type="inferred from homology"/>
<dbReference type="PANTHER" id="PTHR21716">
    <property type="entry name" value="TRANSMEMBRANE PROTEIN"/>
    <property type="match status" value="1"/>
</dbReference>
<dbReference type="InterPro" id="IPR002549">
    <property type="entry name" value="AI-2E-like"/>
</dbReference>
<feature type="transmembrane region" description="Helical" evidence="8">
    <location>
        <begin position="244"/>
        <end position="270"/>
    </location>
</feature>
<dbReference type="Proteomes" id="UP000298566">
    <property type="component" value="Chromosome"/>
</dbReference>
<dbReference type="AlphaFoldDB" id="A0A4D6Y3C8"/>
<feature type="transmembrane region" description="Helical" evidence="8">
    <location>
        <begin position="67"/>
        <end position="90"/>
    </location>
</feature>
<keyword evidence="4" id="KW-1003">Cell membrane</keyword>
<dbReference type="NCBIfam" id="NF008216">
    <property type="entry name" value="PRK10983.1"/>
    <property type="match status" value="1"/>
</dbReference>
<dbReference type="Pfam" id="PF01594">
    <property type="entry name" value="AI-2E_transport"/>
    <property type="match status" value="1"/>
</dbReference>
<keyword evidence="6 8" id="KW-1133">Transmembrane helix</keyword>
<comment type="similarity">
    <text evidence="2">Belongs to the autoinducer-2 exporter (AI-2E) (TC 2.A.86) family.</text>
</comment>
<evidence type="ECO:0000313" key="10">
    <source>
        <dbReference type="Proteomes" id="UP000298566"/>
    </source>
</evidence>
<evidence type="ECO:0000313" key="9">
    <source>
        <dbReference type="EMBL" id="QCI23153.1"/>
    </source>
</evidence>
<protein>
    <submittedName>
        <fullName evidence="9">AI-2E family transporter YdiK</fullName>
    </submittedName>
</protein>
<dbReference type="PANTHER" id="PTHR21716:SF67">
    <property type="entry name" value="TRANSPORT PROTEIN YDIK-RELATED"/>
    <property type="match status" value="1"/>
</dbReference>
<evidence type="ECO:0000256" key="2">
    <source>
        <dbReference type="ARBA" id="ARBA00009773"/>
    </source>
</evidence>
<dbReference type="RefSeq" id="WP_158336336.1">
    <property type="nucleotide sequence ID" value="NZ_CP033004.1"/>
</dbReference>
<comment type="subcellular location">
    <subcellularLocation>
        <location evidence="1">Cell membrane</location>
        <topology evidence="1">Multi-pass membrane protein</topology>
    </subcellularLocation>
</comment>
<evidence type="ECO:0000256" key="1">
    <source>
        <dbReference type="ARBA" id="ARBA00004651"/>
    </source>
</evidence>
<evidence type="ECO:0000256" key="6">
    <source>
        <dbReference type="ARBA" id="ARBA00022989"/>
    </source>
</evidence>
<feature type="transmembrane region" description="Helical" evidence="8">
    <location>
        <begin position="160"/>
        <end position="179"/>
    </location>
</feature>
<dbReference type="GO" id="GO:0005886">
    <property type="term" value="C:plasma membrane"/>
    <property type="evidence" value="ECO:0007669"/>
    <property type="project" value="UniProtKB-SubCell"/>
</dbReference>
<gene>
    <name evidence="9" type="primary">ydiK</name>
    <name evidence="9" type="ORF">D9V73_00585</name>
</gene>